<evidence type="ECO:0000256" key="2">
    <source>
        <dbReference type="ARBA" id="ARBA00023002"/>
    </source>
</evidence>
<evidence type="ECO:0000313" key="5">
    <source>
        <dbReference type="Proteomes" id="UP000550729"/>
    </source>
</evidence>
<dbReference type="Pfam" id="PF00881">
    <property type="entry name" value="Nitroreductase"/>
    <property type="match status" value="1"/>
</dbReference>
<dbReference type="InterPro" id="IPR000415">
    <property type="entry name" value="Nitroreductase-like"/>
</dbReference>
<dbReference type="InterPro" id="IPR029479">
    <property type="entry name" value="Nitroreductase"/>
</dbReference>
<dbReference type="EMBL" id="JABBNB010000003">
    <property type="protein sequence ID" value="NMO00268.1"/>
    <property type="molecule type" value="Genomic_DNA"/>
</dbReference>
<evidence type="ECO:0000256" key="1">
    <source>
        <dbReference type="ARBA" id="ARBA00007118"/>
    </source>
</evidence>
<dbReference type="PANTHER" id="PTHR43673">
    <property type="entry name" value="NAD(P)H NITROREDUCTASE YDGI-RELATED"/>
    <property type="match status" value="1"/>
</dbReference>
<dbReference type="Gene3D" id="3.40.109.10">
    <property type="entry name" value="NADH Oxidase"/>
    <property type="match status" value="1"/>
</dbReference>
<dbReference type="Proteomes" id="UP000550729">
    <property type="component" value="Unassembled WGS sequence"/>
</dbReference>
<protein>
    <submittedName>
        <fullName evidence="4">Nitroreductase</fullName>
    </submittedName>
</protein>
<sequence>MDVQAQPHLHPLLSGRFSPSSFDATHVLDDPALTALLDAARWAPSAGNSQPWGFLPARRGDDDHRRVVPHLAPSSAAWALDASALVVTAARLWVDDDIAYSEFADYDLGQAVAHLTIQAQAMGLACHQFRAFDLDGLTACLAPDYGWTIRSIIAVGKGVGSRADRRRRSVADVTGDPWLTRAP</sequence>
<reference evidence="4 5" key="1">
    <citation type="submission" date="2020-04" db="EMBL/GenBank/DDBJ databases">
        <title>Gordonia sp. nov. TBRC 11910.</title>
        <authorList>
            <person name="Suriyachadkun C."/>
        </authorList>
    </citation>
    <scope>NUCLEOTIDE SEQUENCE [LARGE SCALE GENOMIC DNA]</scope>
    <source>
        <strain evidence="4 5">TBRC 11910</strain>
    </source>
</reference>
<dbReference type="GO" id="GO:0016491">
    <property type="term" value="F:oxidoreductase activity"/>
    <property type="evidence" value="ECO:0007669"/>
    <property type="project" value="UniProtKB-KW"/>
</dbReference>
<evidence type="ECO:0000259" key="3">
    <source>
        <dbReference type="Pfam" id="PF00881"/>
    </source>
</evidence>
<comment type="similarity">
    <text evidence="1">Belongs to the nitroreductase family.</text>
</comment>
<dbReference type="PANTHER" id="PTHR43673:SF10">
    <property type="entry name" value="NADH DEHYDROGENASE_NAD(P)H NITROREDUCTASE XCC3605-RELATED"/>
    <property type="match status" value="1"/>
</dbReference>
<name>A0A848KXT3_9ACTN</name>
<gene>
    <name evidence="4" type="ORF">HH308_03460</name>
</gene>
<proteinExistence type="inferred from homology"/>
<evidence type="ECO:0000313" key="4">
    <source>
        <dbReference type="EMBL" id="NMO00268.1"/>
    </source>
</evidence>
<comment type="caution">
    <text evidence="4">The sequence shown here is derived from an EMBL/GenBank/DDBJ whole genome shotgun (WGS) entry which is preliminary data.</text>
</comment>
<accession>A0A848KXT3</accession>
<dbReference type="SUPFAM" id="SSF55469">
    <property type="entry name" value="FMN-dependent nitroreductase-like"/>
    <property type="match status" value="1"/>
</dbReference>
<feature type="domain" description="Nitroreductase" evidence="3">
    <location>
        <begin position="14"/>
        <end position="71"/>
    </location>
</feature>
<dbReference type="AlphaFoldDB" id="A0A848KXT3"/>
<organism evidence="4 5">
    <name type="scientific">Gordonia asplenii</name>
    <dbReference type="NCBI Taxonomy" id="2725283"/>
    <lineage>
        <taxon>Bacteria</taxon>
        <taxon>Bacillati</taxon>
        <taxon>Actinomycetota</taxon>
        <taxon>Actinomycetes</taxon>
        <taxon>Mycobacteriales</taxon>
        <taxon>Gordoniaceae</taxon>
        <taxon>Gordonia</taxon>
    </lineage>
</organism>
<keyword evidence="2" id="KW-0560">Oxidoreductase</keyword>
<keyword evidence="5" id="KW-1185">Reference proteome</keyword>
<dbReference type="RefSeq" id="WP_170192782.1">
    <property type="nucleotide sequence ID" value="NZ_JABBNB010000003.1"/>
</dbReference>